<accession>A0ACC0WC83</accession>
<keyword evidence="2" id="KW-1185">Reference proteome</keyword>
<sequence>MRNAHLASVQDEPIAPAPTTSDGWPIVIFSHGLAGSLELYSYVNQELASYGYVVVVLTHCDGSASVCSPEPGRIEYYHQITTEIRDDIDGAGYRFRNGQLHQRVREVCSVLDAVVQLSNVAGSVFNKCDTSNVSIAGHSFGAATALSVAHQDTRFKKMVLLDAWMEPLDDDVRDGVGSCLPTLHMMSEHFLDWRPNTENTKRHARGCTHAHSRLTWLRNTRHSNFSDIPVFSPTINRLVKSTGKINHMYALQVIGQLSAAFLTGDFDACAANIPELILIQ</sequence>
<gene>
    <name evidence="1" type="ORF">PsorP6_017830</name>
</gene>
<proteinExistence type="predicted"/>
<protein>
    <submittedName>
        <fullName evidence="1">Uncharacterized protein</fullName>
    </submittedName>
</protein>
<organism evidence="1 2">
    <name type="scientific">Peronosclerospora sorghi</name>
    <dbReference type="NCBI Taxonomy" id="230839"/>
    <lineage>
        <taxon>Eukaryota</taxon>
        <taxon>Sar</taxon>
        <taxon>Stramenopiles</taxon>
        <taxon>Oomycota</taxon>
        <taxon>Peronosporomycetes</taxon>
        <taxon>Peronosporales</taxon>
        <taxon>Peronosporaceae</taxon>
        <taxon>Peronosclerospora</taxon>
    </lineage>
</organism>
<comment type="caution">
    <text evidence="1">The sequence shown here is derived from an EMBL/GenBank/DDBJ whole genome shotgun (WGS) entry which is preliminary data.</text>
</comment>
<reference evidence="1 2" key="1">
    <citation type="journal article" date="2022" name="bioRxiv">
        <title>The genome of the oomycete Peronosclerospora sorghi, a cosmopolitan pathogen of maize and sorghum, is inflated with dispersed pseudogenes.</title>
        <authorList>
            <person name="Fletcher K."/>
            <person name="Martin F."/>
            <person name="Isakeit T."/>
            <person name="Cavanaugh K."/>
            <person name="Magill C."/>
            <person name="Michelmore R."/>
        </authorList>
    </citation>
    <scope>NUCLEOTIDE SEQUENCE [LARGE SCALE GENOMIC DNA]</scope>
    <source>
        <strain evidence="1">P6</strain>
    </source>
</reference>
<evidence type="ECO:0000313" key="2">
    <source>
        <dbReference type="Proteomes" id="UP001163321"/>
    </source>
</evidence>
<dbReference type="EMBL" id="CM047581">
    <property type="protein sequence ID" value="KAI9916364.1"/>
    <property type="molecule type" value="Genomic_DNA"/>
</dbReference>
<name>A0ACC0WC83_9STRA</name>
<dbReference type="Proteomes" id="UP001163321">
    <property type="component" value="Chromosome 2"/>
</dbReference>
<evidence type="ECO:0000313" key="1">
    <source>
        <dbReference type="EMBL" id="KAI9916364.1"/>
    </source>
</evidence>